<evidence type="ECO:0000313" key="2">
    <source>
        <dbReference type="EMBL" id="CAL4963827.1"/>
    </source>
</evidence>
<name>A0ABC8ZTA0_9POAL</name>
<keyword evidence="3" id="KW-1185">Reference proteome</keyword>
<evidence type="ECO:0000256" key="1">
    <source>
        <dbReference type="SAM" id="SignalP"/>
    </source>
</evidence>
<gene>
    <name evidence="2" type="ORF">URODEC1_LOCUS46324</name>
</gene>
<accession>A0ABC8ZTA0</accession>
<dbReference type="Proteomes" id="UP001497457">
    <property type="component" value="Chromosome 19rd"/>
</dbReference>
<feature type="chain" id="PRO_5044741682" evidence="1">
    <location>
        <begin position="23"/>
        <end position="86"/>
    </location>
</feature>
<dbReference type="AlphaFoldDB" id="A0ABC8ZTA0"/>
<proteinExistence type="predicted"/>
<sequence length="86" mass="9896">MRNNSMMIMFLFISMFVGSTLLAQCKSSVATTAKRPVDERKVALNFCVHSRCNYFNPEYDDRREYCHSTIDECRANCASCQPKCLP</sequence>
<reference evidence="3" key="1">
    <citation type="submission" date="2024-06" db="EMBL/GenBank/DDBJ databases">
        <authorList>
            <person name="Ryan C."/>
        </authorList>
    </citation>
    <scope>NUCLEOTIDE SEQUENCE [LARGE SCALE GENOMIC DNA]</scope>
</reference>
<feature type="signal peptide" evidence="1">
    <location>
        <begin position="1"/>
        <end position="22"/>
    </location>
</feature>
<reference evidence="2 3" key="2">
    <citation type="submission" date="2024-10" db="EMBL/GenBank/DDBJ databases">
        <authorList>
            <person name="Ryan C."/>
        </authorList>
    </citation>
    <scope>NUCLEOTIDE SEQUENCE [LARGE SCALE GENOMIC DNA]</scope>
</reference>
<dbReference type="EMBL" id="OZ075129">
    <property type="protein sequence ID" value="CAL4963827.1"/>
    <property type="molecule type" value="Genomic_DNA"/>
</dbReference>
<protein>
    <submittedName>
        <fullName evidence="2">Uncharacterized protein</fullName>
    </submittedName>
</protein>
<evidence type="ECO:0000313" key="3">
    <source>
        <dbReference type="Proteomes" id="UP001497457"/>
    </source>
</evidence>
<keyword evidence="1" id="KW-0732">Signal</keyword>
<organism evidence="2 3">
    <name type="scientific">Urochloa decumbens</name>
    <dbReference type="NCBI Taxonomy" id="240449"/>
    <lineage>
        <taxon>Eukaryota</taxon>
        <taxon>Viridiplantae</taxon>
        <taxon>Streptophyta</taxon>
        <taxon>Embryophyta</taxon>
        <taxon>Tracheophyta</taxon>
        <taxon>Spermatophyta</taxon>
        <taxon>Magnoliopsida</taxon>
        <taxon>Liliopsida</taxon>
        <taxon>Poales</taxon>
        <taxon>Poaceae</taxon>
        <taxon>PACMAD clade</taxon>
        <taxon>Panicoideae</taxon>
        <taxon>Panicodae</taxon>
        <taxon>Paniceae</taxon>
        <taxon>Melinidinae</taxon>
        <taxon>Urochloa</taxon>
    </lineage>
</organism>